<accession>A0A7W7FWM0</accession>
<evidence type="ECO:0000256" key="4">
    <source>
        <dbReference type="ARBA" id="ARBA00023136"/>
    </source>
</evidence>
<dbReference type="InterPro" id="IPR036259">
    <property type="entry name" value="MFS_trans_sf"/>
</dbReference>
<comment type="caution">
    <text evidence="7">The sequence shown here is derived from an EMBL/GenBank/DDBJ whole genome shotgun (WGS) entry which is preliminary data.</text>
</comment>
<proteinExistence type="predicted"/>
<keyword evidence="8" id="KW-1185">Reference proteome</keyword>
<evidence type="ECO:0000256" key="1">
    <source>
        <dbReference type="ARBA" id="ARBA00004651"/>
    </source>
</evidence>
<feature type="transmembrane region" description="Helical" evidence="5">
    <location>
        <begin position="152"/>
        <end position="171"/>
    </location>
</feature>
<feature type="transmembrane region" description="Helical" evidence="5">
    <location>
        <begin position="361"/>
        <end position="380"/>
    </location>
</feature>
<feature type="transmembrane region" description="Helical" evidence="5">
    <location>
        <begin position="177"/>
        <end position="194"/>
    </location>
</feature>
<dbReference type="AlphaFoldDB" id="A0A7W7FWM0"/>
<evidence type="ECO:0000256" key="3">
    <source>
        <dbReference type="ARBA" id="ARBA00022989"/>
    </source>
</evidence>
<dbReference type="GO" id="GO:0022857">
    <property type="term" value="F:transmembrane transporter activity"/>
    <property type="evidence" value="ECO:0007669"/>
    <property type="project" value="InterPro"/>
</dbReference>
<sequence length="419" mass="44744">MPVLVSRASKTPVSPAAKRVIRLSIGFQFFFTLLLWTPIFYEYQRQFGLSAAEILGIQSIYYVAFCLLAVPTGMISDRLGYRNSMLAGAAILSAANLLVVAAPAYWGFLAHFLLIAVARSLTIVATSAYLYTYLQRTGDGAAYKQSEGSARFYSLIGRIAAWPMVGLLMAWNTPSPYWITAISSAIAVLIALRLPALPPAPSTVDTEDPAKLSPLATMGRALTVLRNAPVLQLLIVQGVAIFTLVRICQVNLFQPILLDKQLPVISHGAVLAAMTAFEALGSMRPGFLRRFLSDTKAVFLITIVMALTLAGTVFAGIPGTIALLCVFALAGGFSFPIQRQLINDAIPETPYRATLLSIESIIDRAVCAVVALVLGGFLNRGALGEFLLYSAAGSLALMAALAVLVPVARRRLNAGTGSS</sequence>
<protein>
    <submittedName>
        <fullName evidence="7">MFS family permease</fullName>
    </submittedName>
</protein>
<evidence type="ECO:0000259" key="6">
    <source>
        <dbReference type="PROSITE" id="PS50850"/>
    </source>
</evidence>
<dbReference type="EMBL" id="JACHMH010000001">
    <property type="protein sequence ID" value="MBB4681636.1"/>
    <property type="molecule type" value="Genomic_DNA"/>
</dbReference>
<feature type="transmembrane region" description="Helical" evidence="5">
    <location>
        <begin position="112"/>
        <end position="131"/>
    </location>
</feature>
<feature type="transmembrane region" description="Helical" evidence="5">
    <location>
        <begin position="230"/>
        <end position="252"/>
    </location>
</feature>
<feature type="transmembrane region" description="Helical" evidence="5">
    <location>
        <begin position="85"/>
        <end position="106"/>
    </location>
</feature>
<evidence type="ECO:0000256" key="2">
    <source>
        <dbReference type="ARBA" id="ARBA00022692"/>
    </source>
</evidence>
<organism evidence="7 8">
    <name type="scientific">Crossiella cryophila</name>
    <dbReference type="NCBI Taxonomy" id="43355"/>
    <lineage>
        <taxon>Bacteria</taxon>
        <taxon>Bacillati</taxon>
        <taxon>Actinomycetota</taxon>
        <taxon>Actinomycetes</taxon>
        <taxon>Pseudonocardiales</taxon>
        <taxon>Pseudonocardiaceae</taxon>
        <taxon>Crossiella</taxon>
    </lineage>
</organism>
<feature type="transmembrane region" description="Helical" evidence="5">
    <location>
        <begin position="47"/>
        <end position="73"/>
    </location>
</feature>
<dbReference type="InterPro" id="IPR053160">
    <property type="entry name" value="MFS_DHA3_Transporter"/>
</dbReference>
<dbReference type="Gene3D" id="1.20.1250.20">
    <property type="entry name" value="MFS general substrate transporter like domains"/>
    <property type="match status" value="1"/>
</dbReference>
<name>A0A7W7FWM0_9PSEU</name>
<feature type="transmembrane region" description="Helical" evidence="5">
    <location>
        <begin position="295"/>
        <end position="315"/>
    </location>
</feature>
<dbReference type="CDD" id="cd06174">
    <property type="entry name" value="MFS"/>
    <property type="match status" value="1"/>
</dbReference>
<dbReference type="RefSeq" id="WP_185008353.1">
    <property type="nucleotide sequence ID" value="NZ_BAAAUI010000014.1"/>
</dbReference>
<keyword evidence="2 5" id="KW-0812">Transmembrane</keyword>
<evidence type="ECO:0000313" key="8">
    <source>
        <dbReference type="Proteomes" id="UP000533598"/>
    </source>
</evidence>
<dbReference type="PANTHER" id="PTHR23530">
    <property type="entry name" value="TRANSPORT PROTEIN-RELATED"/>
    <property type="match status" value="1"/>
</dbReference>
<feature type="domain" description="Major facilitator superfamily (MFS) profile" evidence="6">
    <location>
        <begin position="1"/>
        <end position="411"/>
    </location>
</feature>
<dbReference type="PANTHER" id="PTHR23530:SF1">
    <property type="entry name" value="PERMEASE, MAJOR FACILITATOR SUPERFAMILY-RELATED"/>
    <property type="match status" value="1"/>
</dbReference>
<keyword evidence="3 5" id="KW-1133">Transmembrane helix</keyword>
<dbReference type="Pfam" id="PF07690">
    <property type="entry name" value="MFS_1"/>
    <property type="match status" value="1"/>
</dbReference>
<feature type="transmembrane region" description="Helical" evidence="5">
    <location>
        <begin position="264"/>
        <end position="283"/>
    </location>
</feature>
<dbReference type="SUPFAM" id="SSF103473">
    <property type="entry name" value="MFS general substrate transporter"/>
    <property type="match status" value="1"/>
</dbReference>
<feature type="transmembrane region" description="Helical" evidence="5">
    <location>
        <begin position="20"/>
        <end position="41"/>
    </location>
</feature>
<dbReference type="InterPro" id="IPR011701">
    <property type="entry name" value="MFS"/>
</dbReference>
<dbReference type="Proteomes" id="UP000533598">
    <property type="component" value="Unassembled WGS sequence"/>
</dbReference>
<dbReference type="PROSITE" id="PS50850">
    <property type="entry name" value="MFS"/>
    <property type="match status" value="1"/>
</dbReference>
<dbReference type="InterPro" id="IPR020846">
    <property type="entry name" value="MFS_dom"/>
</dbReference>
<dbReference type="GO" id="GO:0005886">
    <property type="term" value="C:plasma membrane"/>
    <property type="evidence" value="ECO:0007669"/>
    <property type="project" value="UniProtKB-SubCell"/>
</dbReference>
<reference evidence="7 8" key="1">
    <citation type="submission" date="2020-08" db="EMBL/GenBank/DDBJ databases">
        <title>Sequencing the genomes of 1000 actinobacteria strains.</title>
        <authorList>
            <person name="Klenk H.-P."/>
        </authorList>
    </citation>
    <scope>NUCLEOTIDE SEQUENCE [LARGE SCALE GENOMIC DNA]</scope>
    <source>
        <strain evidence="7 8">DSM 44230</strain>
    </source>
</reference>
<feature type="transmembrane region" description="Helical" evidence="5">
    <location>
        <begin position="386"/>
        <end position="408"/>
    </location>
</feature>
<gene>
    <name evidence="7" type="ORF">HNR67_007754</name>
</gene>
<evidence type="ECO:0000256" key="5">
    <source>
        <dbReference type="SAM" id="Phobius"/>
    </source>
</evidence>
<evidence type="ECO:0000313" key="7">
    <source>
        <dbReference type="EMBL" id="MBB4681636.1"/>
    </source>
</evidence>
<keyword evidence="4 5" id="KW-0472">Membrane</keyword>
<comment type="subcellular location">
    <subcellularLocation>
        <location evidence="1">Cell membrane</location>
        <topology evidence="1">Multi-pass membrane protein</topology>
    </subcellularLocation>
</comment>